<dbReference type="InterPro" id="IPR050073">
    <property type="entry name" value="2-IPM_HCS-like"/>
</dbReference>
<dbReference type="InterPro" id="IPR013709">
    <property type="entry name" value="2-isopropylmalate_synth_dimer"/>
</dbReference>
<dbReference type="GO" id="GO:0009098">
    <property type="term" value="P:L-leucine biosynthetic process"/>
    <property type="evidence" value="ECO:0007669"/>
    <property type="project" value="InterPro"/>
</dbReference>
<dbReference type="GO" id="GO:0009507">
    <property type="term" value="C:chloroplast"/>
    <property type="evidence" value="ECO:0007669"/>
    <property type="project" value="TreeGrafter"/>
</dbReference>
<dbReference type="InterPro" id="IPR013785">
    <property type="entry name" value="Aldolase_TIM"/>
</dbReference>
<evidence type="ECO:0000256" key="6">
    <source>
        <dbReference type="ARBA" id="ARBA00023304"/>
    </source>
</evidence>
<dbReference type="AlphaFoldDB" id="A0AA88DBP3"/>
<dbReference type="PROSITE" id="PS50991">
    <property type="entry name" value="PYR_CT"/>
    <property type="match status" value="1"/>
</dbReference>
<dbReference type="GO" id="GO:0003852">
    <property type="term" value="F:2-isopropylmalate synthase activity"/>
    <property type="evidence" value="ECO:0007669"/>
    <property type="project" value="UniProtKB-EC"/>
</dbReference>
<evidence type="ECO:0000256" key="1">
    <source>
        <dbReference type="ARBA" id="ARBA00000064"/>
    </source>
</evidence>
<evidence type="ECO:0000256" key="5">
    <source>
        <dbReference type="ARBA" id="ARBA00022679"/>
    </source>
</evidence>
<evidence type="ECO:0000256" key="3">
    <source>
        <dbReference type="ARBA" id="ARBA00012973"/>
    </source>
</evidence>
<sequence>MALPRINSLATTSSKPTSPKLSTTTFLAPKHDLNLSPCKQPCTDQSTSTNSPSQAQCSIKCCSESRRPEYFLNRIPDDTYVRIMDTTLRDGARAPGRAMTRPEKLAVARKLAELGLDVIEVGFPASSEDDLETSKLIAREIGNGVDELGFVPAIGALARCDVRGDVDAAWEAVREARRPRVHVFLATSEILMKRELKRTPEEVLVLAKQGVSYAKSLGCHDIEFVCVDAGRSDKEFLYRVYGEAIKAGATTVTVTDTVGQNFPTEVERMILDLKANVEGIEDVVIAAHCHNDLGLATANSLAAAQAGARQIEVTINGIGERAGNASLEEVEEYSGLSLQPHKAIVGTNVLAHASGIHDQFISDGNIESLVSKHQQSGLAWKLVDIQVNSHQCQGLPTVNVKLVDVKGLEHSATSEAVDQVNAAFYAIDLIVKVPVTVVECSTNSDTADNTIWAQVKVSVKQASQDTISGSAQSFNLVESCALAYIDALNQILAFGFPAK</sequence>
<evidence type="ECO:0000259" key="8">
    <source>
        <dbReference type="PROSITE" id="PS50991"/>
    </source>
</evidence>
<organism evidence="9 10">
    <name type="scientific">Ficus carica</name>
    <name type="common">Common fig</name>
    <dbReference type="NCBI Taxonomy" id="3494"/>
    <lineage>
        <taxon>Eukaryota</taxon>
        <taxon>Viridiplantae</taxon>
        <taxon>Streptophyta</taxon>
        <taxon>Embryophyta</taxon>
        <taxon>Tracheophyta</taxon>
        <taxon>Spermatophyta</taxon>
        <taxon>Magnoliopsida</taxon>
        <taxon>eudicotyledons</taxon>
        <taxon>Gunneridae</taxon>
        <taxon>Pentapetalae</taxon>
        <taxon>rosids</taxon>
        <taxon>fabids</taxon>
        <taxon>Rosales</taxon>
        <taxon>Moraceae</taxon>
        <taxon>Ficeae</taxon>
        <taxon>Ficus</taxon>
    </lineage>
</organism>
<keyword evidence="6" id="KW-0100">Branched-chain amino acid biosynthesis</keyword>
<reference evidence="9" key="1">
    <citation type="submission" date="2023-07" db="EMBL/GenBank/DDBJ databases">
        <title>draft genome sequence of fig (Ficus carica).</title>
        <authorList>
            <person name="Takahashi T."/>
            <person name="Nishimura K."/>
        </authorList>
    </citation>
    <scope>NUCLEOTIDE SEQUENCE</scope>
</reference>
<comment type="catalytic activity">
    <reaction evidence="1">
        <text>3-methyl-2-oxobutanoate + acetyl-CoA + H2O = (2S)-2-isopropylmalate + CoA + H(+)</text>
        <dbReference type="Rhea" id="RHEA:21524"/>
        <dbReference type="ChEBI" id="CHEBI:1178"/>
        <dbReference type="ChEBI" id="CHEBI:11851"/>
        <dbReference type="ChEBI" id="CHEBI:15377"/>
        <dbReference type="ChEBI" id="CHEBI:15378"/>
        <dbReference type="ChEBI" id="CHEBI:57287"/>
        <dbReference type="ChEBI" id="CHEBI:57288"/>
        <dbReference type="EC" id="2.3.3.13"/>
    </reaction>
</comment>
<comment type="pathway">
    <text evidence="2">Amino-acid biosynthesis; L-leucine biosynthesis; L-leucine from 3-methyl-2-oxobutanoate: step 1/4.</text>
</comment>
<dbReference type="EMBL" id="BTGU01000033">
    <property type="protein sequence ID" value="GMN50186.1"/>
    <property type="molecule type" value="Genomic_DNA"/>
</dbReference>
<dbReference type="SMART" id="SM00917">
    <property type="entry name" value="LeuA_dimer"/>
    <property type="match status" value="1"/>
</dbReference>
<dbReference type="EC" id="2.3.3.13" evidence="3"/>
<protein>
    <recommendedName>
        <fullName evidence="3">2-isopropylmalate synthase</fullName>
        <ecNumber evidence="3">2.3.3.13</ecNumber>
    </recommendedName>
</protein>
<evidence type="ECO:0000256" key="4">
    <source>
        <dbReference type="ARBA" id="ARBA00022605"/>
    </source>
</evidence>
<evidence type="ECO:0000256" key="2">
    <source>
        <dbReference type="ARBA" id="ARBA00004689"/>
    </source>
</evidence>
<feature type="domain" description="Pyruvate carboxyltransferase" evidence="8">
    <location>
        <begin position="81"/>
        <end position="351"/>
    </location>
</feature>
<dbReference type="InterPro" id="IPR036230">
    <property type="entry name" value="LeuA_allosteric_dom_sf"/>
</dbReference>
<evidence type="ECO:0000313" key="9">
    <source>
        <dbReference type="EMBL" id="GMN50186.1"/>
    </source>
</evidence>
<keyword evidence="5" id="KW-0808">Transferase</keyword>
<keyword evidence="4" id="KW-0028">Amino-acid biosynthesis</keyword>
<dbReference type="FunFam" id="3.20.20.70:FF:000010">
    <property type="entry name" value="2-isopropylmalate synthase"/>
    <property type="match status" value="1"/>
</dbReference>
<dbReference type="Proteomes" id="UP001187192">
    <property type="component" value="Unassembled WGS sequence"/>
</dbReference>
<comment type="caution">
    <text evidence="9">The sequence shown here is derived from an EMBL/GenBank/DDBJ whole genome shotgun (WGS) entry which is preliminary data.</text>
</comment>
<dbReference type="Gene3D" id="3.20.20.70">
    <property type="entry name" value="Aldolase class I"/>
    <property type="match status" value="1"/>
</dbReference>
<dbReference type="PROSITE" id="PS00816">
    <property type="entry name" value="AIPM_HOMOCIT_SYNTH_2"/>
    <property type="match status" value="1"/>
</dbReference>
<dbReference type="Pfam" id="PF00682">
    <property type="entry name" value="HMGL-like"/>
    <property type="match status" value="1"/>
</dbReference>
<dbReference type="Gene3D" id="3.30.160.270">
    <property type="match status" value="1"/>
</dbReference>
<evidence type="ECO:0000313" key="10">
    <source>
        <dbReference type="Proteomes" id="UP001187192"/>
    </source>
</evidence>
<dbReference type="Pfam" id="PF08502">
    <property type="entry name" value="LeuA_dimer"/>
    <property type="match status" value="1"/>
</dbReference>
<dbReference type="SUPFAM" id="SSF51569">
    <property type="entry name" value="Aldolase"/>
    <property type="match status" value="1"/>
</dbReference>
<gene>
    <name evidence="9" type="ORF">TIFTF001_019346</name>
</gene>
<keyword evidence="10" id="KW-1185">Reference proteome</keyword>
<evidence type="ECO:0000256" key="7">
    <source>
        <dbReference type="SAM" id="MobiDB-lite"/>
    </source>
</evidence>
<dbReference type="InterPro" id="IPR002034">
    <property type="entry name" value="AIPM/Hcit_synth_CS"/>
</dbReference>
<dbReference type="CDD" id="cd07940">
    <property type="entry name" value="DRE_TIM_IPMS"/>
    <property type="match status" value="1"/>
</dbReference>
<dbReference type="PANTHER" id="PTHR10277:SF9">
    <property type="entry name" value="2-ISOPROPYLMALATE SYNTHASE 1, CHLOROPLASTIC-RELATED"/>
    <property type="match status" value="1"/>
</dbReference>
<dbReference type="PANTHER" id="PTHR10277">
    <property type="entry name" value="HOMOCITRATE SYNTHASE-RELATED"/>
    <property type="match status" value="1"/>
</dbReference>
<accession>A0AA88DBP3</accession>
<proteinExistence type="predicted"/>
<feature type="compositionally biased region" description="Low complexity" evidence="7">
    <location>
        <begin position="8"/>
        <end position="24"/>
    </location>
</feature>
<name>A0AA88DBP3_FICCA</name>
<feature type="region of interest" description="Disordered" evidence="7">
    <location>
        <begin position="1"/>
        <end position="24"/>
    </location>
</feature>
<dbReference type="InterPro" id="IPR000891">
    <property type="entry name" value="PYR_CT"/>
</dbReference>